<dbReference type="CDD" id="cd11859">
    <property type="entry name" value="SH3_ZO"/>
    <property type="match status" value="1"/>
</dbReference>
<feature type="compositionally biased region" description="Polar residues" evidence="2">
    <location>
        <begin position="591"/>
        <end position="612"/>
    </location>
</feature>
<feature type="compositionally biased region" description="Basic and acidic residues" evidence="2">
    <location>
        <begin position="312"/>
        <end position="324"/>
    </location>
</feature>
<keyword evidence="5" id="KW-1185">Reference proteome</keyword>
<reference evidence="4" key="2">
    <citation type="journal article" date="2023" name="Commun. Biol.">
        <title>Intrasexual cuticular hydrocarbon dimorphism in a wasp sheds light on hydrocarbon biosynthesis genes in Hymenoptera.</title>
        <authorList>
            <person name="Moris V.C."/>
            <person name="Podsiadlowski L."/>
            <person name="Martin S."/>
            <person name="Oeyen J.P."/>
            <person name="Donath A."/>
            <person name="Petersen M."/>
            <person name="Wilbrandt J."/>
            <person name="Misof B."/>
            <person name="Liedtke D."/>
            <person name="Thamm M."/>
            <person name="Scheiner R."/>
            <person name="Schmitt T."/>
            <person name="Niehuis O."/>
        </authorList>
    </citation>
    <scope>NUCLEOTIDE SEQUENCE</scope>
    <source>
        <strain evidence="4">GBR_01_08_01A</strain>
    </source>
</reference>
<feature type="region of interest" description="Disordered" evidence="2">
    <location>
        <begin position="1"/>
        <end position="50"/>
    </location>
</feature>
<dbReference type="SMART" id="SM00072">
    <property type="entry name" value="GuKc"/>
    <property type="match status" value="1"/>
</dbReference>
<dbReference type="InterPro" id="IPR027417">
    <property type="entry name" value="P-loop_NTPase"/>
</dbReference>
<dbReference type="CDD" id="cd06729">
    <property type="entry name" value="PDZ3_ZO1-like_domain"/>
    <property type="match status" value="1"/>
</dbReference>
<feature type="region of interest" description="Disordered" evidence="2">
    <location>
        <begin position="256"/>
        <end position="340"/>
    </location>
</feature>
<dbReference type="Gene3D" id="2.30.42.10">
    <property type="match status" value="3"/>
</dbReference>
<evidence type="ECO:0000313" key="5">
    <source>
        <dbReference type="Proteomes" id="UP001258017"/>
    </source>
</evidence>
<dbReference type="PANTHER" id="PTHR13865">
    <property type="entry name" value="TIGHT JUNCTION PROTEIN"/>
    <property type="match status" value="1"/>
</dbReference>
<dbReference type="Gene3D" id="3.40.50.300">
    <property type="entry name" value="P-loop containing nucleotide triphosphate hydrolases"/>
    <property type="match status" value="2"/>
</dbReference>
<dbReference type="GO" id="GO:0005886">
    <property type="term" value="C:plasma membrane"/>
    <property type="evidence" value="ECO:0007669"/>
    <property type="project" value="TreeGrafter"/>
</dbReference>
<feature type="domain" description="PDZ" evidence="3">
    <location>
        <begin position="347"/>
        <end position="420"/>
    </location>
</feature>
<dbReference type="InterPro" id="IPR036034">
    <property type="entry name" value="PDZ_sf"/>
</dbReference>
<feature type="region of interest" description="Disordered" evidence="2">
    <location>
        <begin position="590"/>
        <end position="612"/>
    </location>
</feature>
<evidence type="ECO:0000256" key="2">
    <source>
        <dbReference type="SAM" id="MobiDB-lite"/>
    </source>
</evidence>
<dbReference type="FunFam" id="2.30.42.10:FF:000138">
    <property type="entry name" value="Uncharacterized protein, isoform C"/>
    <property type="match status" value="1"/>
</dbReference>
<dbReference type="SUPFAM" id="SSF50156">
    <property type="entry name" value="PDZ domain-like"/>
    <property type="match status" value="3"/>
</dbReference>
<proteinExistence type="predicted"/>
<feature type="domain" description="PDZ" evidence="3">
    <location>
        <begin position="161"/>
        <end position="234"/>
    </location>
</feature>
<evidence type="ECO:0000313" key="4">
    <source>
        <dbReference type="EMBL" id="KAK2580176.1"/>
    </source>
</evidence>
<dbReference type="SMART" id="SM00228">
    <property type="entry name" value="PDZ"/>
    <property type="match status" value="3"/>
</dbReference>
<dbReference type="InterPro" id="IPR008145">
    <property type="entry name" value="GK/Ca_channel_bsu"/>
</dbReference>
<dbReference type="EMBL" id="JAIFRP010000062">
    <property type="protein sequence ID" value="KAK2580176.1"/>
    <property type="molecule type" value="Genomic_DNA"/>
</dbReference>
<organism evidence="4 5">
    <name type="scientific">Odynerus spinipes</name>
    <dbReference type="NCBI Taxonomy" id="1348599"/>
    <lineage>
        <taxon>Eukaryota</taxon>
        <taxon>Metazoa</taxon>
        <taxon>Ecdysozoa</taxon>
        <taxon>Arthropoda</taxon>
        <taxon>Hexapoda</taxon>
        <taxon>Insecta</taxon>
        <taxon>Pterygota</taxon>
        <taxon>Neoptera</taxon>
        <taxon>Endopterygota</taxon>
        <taxon>Hymenoptera</taxon>
        <taxon>Apocrita</taxon>
        <taxon>Aculeata</taxon>
        <taxon>Vespoidea</taxon>
        <taxon>Vespidae</taxon>
        <taxon>Eumeninae</taxon>
        <taxon>Odynerus</taxon>
    </lineage>
</organism>
<evidence type="ECO:0000259" key="3">
    <source>
        <dbReference type="PROSITE" id="PS50106"/>
    </source>
</evidence>
<feature type="domain" description="PDZ" evidence="3">
    <location>
        <begin position="57"/>
        <end position="144"/>
    </location>
</feature>
<dbReference type="Pfam" id="PF07653">
    <property type="entry name" value="SH3_2"/>
    <property type="match status" value="1"/>
</dbReference>
<dbReference type="Pfam" id="PF00595">
    <property type="entry name" value="PDZ"/>
    <property type="match status" value="2"/>
</dbReference>
<comment type="caution">
    <text evidence="4">The sequence shown here is derived from an EMBL/GenBank/DDBJ whole genome shotgun (WGS) entry which is preliminary data.</text>
</comment>
<sequence length="761" mass="84428">MDRNESSVGIGSSTNGNCHVGNSGSPLNSSTSSHPPLHNSSTGLDSQSGDRGWEIHHVTVTRVPGYGFGIAVSGGRDNPHFTNGDPAIAISDVLKAGPAEGKLQVNDRIISANGVSLEGADYGAAVRVLRDSGSTVLLVVKRRASSNLPGCPGNTTPQSHRLTLTRNNKKDDFGIILGCRLYVREVTRENTGVKPGDVLTRISGVAADNMSLKEARKLMDQCKDRLSIVVTRDASCCHAQQQVKTDSGEYLSGASYSSQNLYVPPPTRQPLEDKSNLVPRGRSRGPLMDVSLSQLDLPATPTVDPPRPPPPRPEDYYSSRRQMYDEDSVTQRTKQPMPDPRFITFQKEGSVGVRLCGGNETGVFVTAVQAGSPASLQGLQPGDKILKVNDMDMKGVTREEAVLFLLSLQEQIDLIVQHRRQEYDQIVASGRGDSFHIKTHFHYEQPEKGEMSFRSGDVFHVVDTLHNGVVGSWQVFRIGRNNQEVQKGIIPNKARAEELATAQFNATKKELSASESRGSFFRRRRSSHRRSKSLGRDHWDDVVFSDSVSKFPAYERVILRHPGFVRPVVLFGPVADLGREKLLKDFPDKFTSPQMENQLEDSGSKNTKSSAETKQVIKEMRAGIPKSAHKSSKKLLEQCQKLDKIWGHIFSAVITLTTPEAWYRKLRELIDRQQQGSLWMSQTKPICSRYMVSDLYLPPYHPYPPQSPSVPHPEEKIYYDQNKNNTLLSPYSHSSPLENHASLLSLPHASDVIREQFFGYI</sequence>
<dbReference type="Gene3D" id="2.30.30.40">
    <property type="entry name" value="SH3 Domains"/>
    <property type="match status" value="1"/>
</dbReference>
<keyword evidence="1" id="KW-0728">SH3 domain</keyword>
<feature type="compositionally biased region" description="Low complexity" evidence="2">
    <location>
        <begin position="21"/>
        <end position="42"/>
    </location>
</feature>
<dbReference type="SUPFAM" id="SSF50044">
    <property type="entry name" value="SH3-domain"/>
    <property type="match status" value="1"/>
</dbReference>
<dbReference type="InterPro" id="IPR036028">
    <property type="entry name" value="SH3-like_dom_sf"/>
</dbReference>
<dbReference type="InterPro" id="IPR001478">
    <property type="entry name" value="PDZ"/>
</dbReference>
<dbReference type="InterPro" id="IPR001452">
    <property type="entry name" value="SH3_domain"/>
</dbReference>
<dbReference type="FunFam" id="2.30.42.10:FF:000029">
    <property type="entry name" value="tight junction protein ZO-1 isoform X1"/>
    <property type="match status" value="1"/>
</dbReference>
<feature type="compositionally biased region" description="Polar residues" evidence="2">
    <location>
        <begin position="1"/>
        <end position="17"/>
    </location>
</feature>
<dbReference type="AlphaFoldDB" id="A0AAD9RJB5"/>
<reference evidence="4" key="1">
    <citation type="submission" date="2021-08" db="EMBL/GenBank/DDBJ databases">
        <authorList>
            <person name="Misof B."/>
            <person name="Oliver O."/>
            <person name="Podsiadlowski L."/>
            <person name="Donath A."/>
            <person name="Peters R."/>
            <person name="Mayer C."/>
            <person name="Rust J."/>
            <person name="Gunkel S."/>
            <person name="Lesny P."/>
            <person name="Martin S."/>
            <person name="Oeyen J.P."/>
            <person name="Petersen M."/>
            <person name="Panagiotis P."/>
            <person name="Wilbrandt J."/>
            <person name="Tanja T."/>
        </authorList>
    </citation>
    <scope>NUCLEOTIDE SEQUENCE</scope>
    <source>
        <strain evidence="4">GBR_01_08_01A</strain>
        <tissue evidence="4">Thorax + abdomen</tissue>
    </source>
</reference>
<dbReference type="PANTHER" id="PTHR13865:SF28">
    <property type="entry name" value="POLYCHAETOID, ISOFORM O"/>
    <property type="match status" value="1"/>
</dbReference>
<gene>
    <name evidence="4" type="ORF">KPH14_012445</name>
</gene>
<name>A0AAD9RJB5_9HYME</name>
<dbReference type="GO" id="GO:0098609">
    <property type="term" value="P:cell-cell adhesion"/>
    <property type="evidence" value="ECO:0007669"/>
    <property type="project" value="TreeGrafter"/>
</dbReference>
<dbReference type="Proteomes" id="UP001258017">
    <property type="component" value="Unassembled WGS sequence"/>
</dbReference>
<dbReference type="GO" id="GO:0150105">
    <property type="term" value="P:protein localization to cell-cell junction"/>
    <property type="evidence" value="ECO:0007669"/>
    <property type="project" value="TreeGrafter"/>
</dbReference>
<dbReference type="GO" id="GO:0005923">
    <property type="term" value="C:bicellular tight junction"/>
    <property type="evidence" value="ECO:0007669"/>
    <property type="project" value="TreeGrafter"/>
</dbReference>
<dbReference type="GO" id="GO:0045216">
    <property type="term" value="P:cell-cell junction organization"/>
    <property type="evidence" value="ECO:0007669"/>
    <property type="project" value="TreeGrafter"/>
</dbReference>
<dbReference type="CDD" id="cd06727">
    <property type="entry name" value="PDZ1_ZO1-like"/>
    <property type="match status" value="1"/>
</dbReference>
<dbReference type="PROSITE" id="PS50106">
    <property type="entry name" value="PDZ"/>
    <property type="match status" value="3"/>
</dbReference>
<accession>A0AAD9RJB5</accession>
<evidence type="ECO:0000256" key="1">
    <source>
        <dbReference type="ARBA" id="ARBA00022443"/>
    </source>
</evidence>
<dbReference type="GO" id="GO:0050839">
    <property type="term" value="F:cell adhesion molecule binding"/>
    <property type="evidence" value="ECO:0007669"/>
    <property type="project" value="TreeGrafter"/>
</dbReference>
<protein>
    <recommendedName>
        <fullName evidence="3">PDZ domain-containing protein</fullName>
    </recommendedName>
</protein>